<evidence type="ECO:0000256" key="3">
    <source>
        <dbReference type="SAM" id="SignalP"/>
    </source>
</evidence>
<evidence type="ECO:0000313" key="4">
    <source>
        <dbReference type="EMBL" id="EAL63179.1"/>
    </source>
</evidence>
<evidence type="ECO:0000256" key="1">
    <source>
        <dbReference type="SAM" id="MobiDB-lite"/>
    </source>
</evidence>
<dbReference type="AlphaFoldDB" id="Q54IU4"/>
<proteinExistence type="predicted"/>
<evidence type="ECO:0000256" key="2">
    <source>
        <dbReference type="SAM" id="Phobius"/>
    </source>
</evidence>
<feature type="region of interest" description="Disordered" evidence="1">
    <location>
        <begin position="209"/>
        <end position="230"/>
    </location>
</feature>
<dbReference type="VEuPathDB" id="AmoebaDB:DDB_G0288515"/>
<accession>Q54IU4</accession>
<keyword evidence="2" id="KW-0472">Membrane</keyword>
<dbReference type="GeneID" id="8626666"/>
<keyword evidence="3" id="KW-0732">Signal</keyword>
<dbReference type="InParanoid" id="Q54IU4"/>
<protein>
    <recommendedName>
        <fullName evidence="6">Transmembrane protein</fullName>
    </recommendedName>
</protein>
<dbReference type="dictyBase" id="DDB_G0288515"/>
<gene>
    <name evidence="4" type="ORF">DDB_G0288515</name>
</gene>
<feature type="compositionally biased region" description="Low complexity" evidence="1">
    <location>
        <begin position="215"/>
        <end position="230"/>
    </location>
</feature>
<dbReference type="HOGENOM" id="CLU_1067232_0_0_1"/>
<comment type="caution">
    <text evidence="4">The sequence shown here is derived from an EMBL/GenBank/DDBJ whole genome shotgun (WGS) entry which is preliminary data.</text>
</comment>
<evidence type="ECO:0008006" key="6">
    <source>
        <dbReference type="Google" id="ProtNLM"/>
    </source>
</evidence>
<name>Q54IU4_DICDI</name>
<keyword evidence="2" id="KW-1133">Transmembrane helix</keyword>
<sequence>MKLKRILFLILFLFIYFCIVLSSKSLENVKSDQFEIGREFNVLLPIFDESFIMVELECFQVDEKSSFKIEKIGDEMYVGINYFDGNCSNIEGEFQFKCTNNFMDIISCEFFKVACSNKIVIPFEKEKKKETILMELYGYKGDFENSQELLQVLNDFSKLPRTFSSPHKVAYADDFDSNDQLQAIQINTKQTENEIIPVIEKEKDDDLKTADKNNTKISNENNNNNNNINNEKNNSNNYLNLNNYLISSIIILINCLIFCLN</sequence>
<dbReference type="EMBL" id="AAFI02000114">
    <property type="protein sequence ID" value="EAL63179.1"/>
    <property type="molecule type" value="Genomic_DNA"/>
</dbReference>
<evidence type="ECO:0000313" key="5">
    <source>
        <dbReference type="Proteomes" id="UP000002195"/>
    </source>
</evidence>
<dbReference type="PaxDb" id="44689-DDB0187971"/>
<reference evidence="4 5" key="1">
    <citation type="journal article" date="2005" name="Nature">
        <title>The genome of the social amoeba Dictyostelium discoideum.</title>
        <authorList>
            <consortium name="The Dictyostelium discoideum Sequencing Consortium"/>
            <person name="Eichinger L."/>
            <person name="Pachebat J.A."/>
            <person name="Glockner G."/>
            <person name="Rajandream M.A."/>
            <person name="Sucgang R."/>
            <person name="Berriman M."/>
            <person name="Song J."/>
            <person name="Olsen R."/>
            <person name="Szafranski K."/>
            <person name="Xu Q."/>
            <person name="Tunggal B."/>
            <person name="Kummerfeld S."/>
            <person name="Madera M."/>
            <person name="Konfortov B.A."/>
            <person name="Rivero F."/>
            <person name="Bankier A.T."/>
            <person name="Lehmann R."/>
            <person name="Hamlin N."/>
            <person name="Davies R."/>
            <person name="Gaudet P."/>
            <person name="Fey P."/>
            <person name="Pilcher K."/>
            <person name="Chen G."/>
            <person name="Saunders D."/>
            <person name="Sodergren E."/>
            <person name="Davis P."/>
            <person name="Kerhornou A."/>
            <person name="Nie X."/>
            <person name="Hall N."/>
            <person name="Anjard C."/>
            <person name="Hemphill L."/>
            <person name="Bason N."/>
            <person name="Farbrother P."/>
            <person name="Desany B."/>
            <person name="Just E."/>
            <person name="Morio T."/>
            <person name="Rost R."/>
            <person name="Churcher C."/>
            <person name="Cooper J."/>
            <person name="Haydock S."/>
            <person name="van Driessche N."/>
            <person name="Cronin A."/>
            <person name="Goodhead I."/>
            <person name="Muzny D."/>
            <person name="Mourier T."/>
            <person name="Pain A."/>
            <person name="Lu M."/>
            <person name="Harper D."/>
            <person name="Lindsay R."/>
            <person name="Hauser H."/>
            <person name="James K."/>
            <person name="Quiles M."/>
            <person name="Madan Babu M."/>
            <person name="Saito T."/>
            <person name="Buchrieser C."/>
            <person name="Wardroper A."/>
            <person name="Felder M."/>
            <person name="Thangavelu M."/>
            <person name="Johnson D."/>
            <person name="Knights A."/>
            <person name="Loulseged H."/>
            <person name="Mungall K."/>
            <person name="Oliver K."/>
            <person name="Price C."/>
            <person name="Quail M.A."/>
            <person name="Urushihara H."/>
            <person name="Hernandez J."/>
            <person name="Rabbinowitsch E."/>
            <person name="Steffen D."/>
            <person name="Sanders M."/>
            <person name="Ma J."/>
            <person name="Kohara Y."/>
            <person name="Sharp S."/>
            <person name="Simmonds M."/>
            <person name="Spiegler S."/>
            <person name="Tivey A."/>
            <person name="Sugano S."/>
            <person name="White B."/>
            <person name="Walker D."/>
            <person name="Woodward J."/>
            <person name="Winckler T."/>
            <person name="Tanaka Y."/>
            <person name="Shaulsky G."/>
            <person name="Schleicher M."/>
            <person name="Weinstock G."/>
            <person name="Rosenthal A."/>
            <person name="Cox E.C."/>
            <person name="Chisholm R.L."/>
            <person name="Gibbs R."/>
            <person name="Loomis W.F."/>
            <person name="Platzer M."/>
            <person name="Kay R.R."/>
            <person name="Williams J."/>
            <person name="Dear P.H."/>
            <person name="Noegel A.A."/>
            <person name="Barrell B."/>
            <person name="Kuspa A."/>
        </authorList>
    </citation>
    <scope>NUCLEOTIDE SEQUENCE [LARGE SCALE GENOMIC DNA]</scope>
    <source>
        <strain evidence="4 5">AX4</strain>
    </source>
</reference>
<dbReference type="Proteomes" id="UP000002195">
    <property type="component" value="Unassembled WGS sequence"/>
</dbReference>
<keyword evidence="2" id="KW-0812">Transmembrane</keyword>
<feature type="signal peptide" evidence="3">
    <location>
        <begin position="1"/>
        <end position="22"/>
    </location>
</feature>
<keyword evidence="5" id="KW-1185">Reference proteome</keyword>
<organism evidence="4 5">
    <name type="scientific">Dictyostelium discoideum</name>
    <name type="common">Social amoeba</name>
    <dbReference type="NCBI Taxonomy" id="44689"/>
    <lineage>
        <taxon>Eukaryota</taxon>
        <taxon>Amoebozoa</taxon>
        <taxon>Evosea</taxon>
        <taxon>Eumycetozoa</taxon>
        <taxon>Dictyostelia</taxon>
        <taxon>Dictyosteliales</taxon>
        <taxon>Dictyosteliaceae</taxon>
        <taxon>Dictyostelium</taxon>
    </lineage>
</organism>
<feature type="chain" id="PRO_5004249077" description="Transmembrane protein" evidence="3">
    <location>
        <begin position="23"/>
        <end position="261"/>
    </location>
</feature>
<feature type="transmembrane region" description="Helical" evidence="2">
    <location>
        <begin position="241"/>
        <end position="260"/>
    </location>
</feature>
<dbReference type="KEGG" id="ddi:DDB_G0288515"/>
<dbReference type="RefSeq" id="XP_636682.1">
    <property type="nucleotide sequence ID" value="XM_631590.1"/>
</dbReference>